<sequence>MINQVVVDILILTVILLAIDGCYLYANAKTFGNMVFHIQGKKMTMRFESVVLCYIALIAGLYYFIIKDNKSPLEAFLLGFVIYAVYDTTNYATLANYPASFAMMDALWGGILFALVTFCFRQIKNFLSK</sequence>
<evidence type="ECO:0008006" key="3">
    <source>
        <dbReference type="Google" id="ProtNLM"/>
    </source>
</evidence>
<proteinExistence type="predicted"/>
<feature type="transmembrane region" description="Helical" evidence="1">
    <location>
        <begin position="47"/>
        <end position="66"/>
    </location>
</feature>
<feature type="transmembrane region" description="Helical" evidence="1">
    <location>
        <begin position="6"/>
        <end position="26"/>
    </location>
</feature>
<dbReference type="InterPro" id="IPR018687">
    <property type="entry name" value="DUF2177_membr"/>
</dbReference>
<feature type="transmembrane region" description="Helical" evidence="1">
    <location>
        <begin position="99"/>
        <end position="120"/>
    </location>
</feature>
<name>A0A6C0HJD1_9ZZZZ</name>
<organism evidence="2">
    <name type="scientific">viral metagenome</name>
    <dbReference type="NCBI Taxonomy" id="1070528"/>
    <lineage>
        <taxon>unclassified sequences</taxon>
        <taxon>metagenomes</taxon>
        <taxon>organismal metagenomes</taxon>
    </lineage>
</organism>
<evidence type="ECO:0000256" key="1">
    <source>
        <dbReference type="SAM" id="Phobius"/>
    </source>
</evidence>
<accession>A0A6C0HJD1</accession>
<reference evidence="2" key="1">
    <citation type="journal article" date="2020" name="Nature">
        <title>Giant virus diversity and host interactions through global metagenomics.</title>
        <authorList>
            <person name="Schulz F."/>
            <person name="Roux S."/>
            <person name="Paez-Espino D."/>
            <person name="Jungbluth S."/>
            <person name="Walsh D.A."/>
            <person name="Denef V.J."/>
            <person name="McMahon K.D."/>
            <person name="Konstantinidis K.T."/>
            <person name="Eloe-Fadrosh E.A."/>
            <person name="Kyrpides N.C."/>
            <person name="Woyke T."/>
        </authorList>
    </citation>
    <scope>NUCLEOTIDE SEQUENCE</scope>
    <source>
        <strain evidence="2">GVMAG-M-3300023184-120</strain>
    </source>
</reference>
<evidence type="ECO:0000313" key="2">
    <source>
        <dbReference type="EMBL" id="QHT80467.1"/>
    </source>
</evidence>
<keyword evidence="1" id="KW-0812">Transmembrane</keyword>
<protein>
    <recommendedName>
        <fullName evidence="3">DUF2177 family protein</fullName>
    </recommendedName>
</protein>
<dbReference type="Pfam" id="PF09945">
    <property type="entry name" value="DUF2177"/>
    <property type="match status" value="1"/>
</dbReference>
<dbReference type="EMBL" id="MN739969">
    <property type="protein sequence ID" value="QHT80467.1"/>
    <property type="molecule type" value="Genomic_DNA"/>
</dbReference>
<dbReference type="AlphaFoldDB" id="A0A6C0HJD1"/>
<keyword evidence="1" id="KW-1133">Transmembrane helix</keyword>
<keyword evidence="1" id="KW-0472">Membrane</keyword>